<dbReference type="PANTHER" id="PTHR32097">
    <property type="entry name" value="CAMP-BINDING PROTEIN 1-RELATED"/>
    <property type="match status" value="1"/>
</dbReference>
<dbReference type="InterPro" id="IPR028932">
    <property type="entry name" value="TerB-C"/>
</dbReference>
<dbReference type="Gene3D" id="2.60.60.30">
    <property type="entry name" value="sav2460 like domains"/>
    <property type="match status" value="1"/>
</dbReference>
<reference evidence="4" key="1">
    <citation type="journal article" date="2018" name="Genome Biol.">
        <title>SKESA: strategic k-mer extension for scrupulous assemblies.</title>
        <authorList>
            <person name="Souvorov A."/>
            <person name="Agarwala R."/>
            <person name="Lipman D.J."/>
        </authorList>
    </citation>
    <scope>NUCLEOTIDE SEQUENCE</scope>
    <source>
        <strain evidence="4">N26921</strain>
    </source>
</reference>
<dbReference type="InterPro" id="IPR051324">
    <property type="entry name" value="Stress/Tellurium_Resist"/>
</dbReference>
<sequence length="373" mass="42298">MASTLVKGQKVDITKNAEGINLLHVGFDWQTTSDMDVDASAFLIGEHGKIIREEDFVFYGQPSSNNGSVRLEDSMSTIEKQRFIINLSKIPEEIQKISFTLTIYESDKKGLTFSDVSEIKLRIINSRLQQEVAIFPIDYDFTQESAVVLGTLYRYSGEWKFHAVGAGFYGGLADLCREYGVEILDEEENTTPTSDLPNNRFQVVQERDNVGEGEVIPNPPSEHVQLKRSSTVHFDQSRIDELSNQSTELVNLFTEQENSSNNMVLDNPKINNQEFNLVSEVSEEDQDGFIHSLSDTELSFLKLMGNGKVSTQEANHFLRQRGIMPAIFINSINEKATEHLGDNLLMEDNEFLFAYEEYSSIIEDLKERVGNEY</sequence>
<dbReference type="AlphaFoldDB" id="A0A740TKM3"/>
<dbReference type="InterPro" id="IPR003325">
    <property type="entry name" value="TerD"/>
</dbReference>
<protein>
    <recommendedName>
        <fullName evidence="5">TerD family protein</fullName>
    </recommendedName>
</protein>
<comment type="caution">
    <text evidence="4">The sequence shown here is derived from an EMBL/GenBank/DDBJ whole genome shotgun (WGS) entry which is preliminary data.</text>
</comment>
<evidence type="ECO:0008006" key="5">
    <source>
        <dbReference type="Google" id="ProtNLM"/>
    </source>
</evidence>
<evidence type="ECO:0000259" key="3">
    <source>
        <dbReference type="Pfam" id="PF15615"/>
    </source>
</evidence>
<dbReference type="EMBL" id="DAATVL010000060">
    <property type="protein sequence ID" value="HAF0292534.1"/>
    <property type="molecule type" value="Genomic_DNA"/>
</dbReference>
<name>A0A740TKM3_SALTM</name>
<evidence type="ECO:0000256" key="1">
    <source>
        <dbReference type="ARBA" id="ARBA00022686"/>
    </source>
</evidence>
<dbReference type="Pfam" id="PF15615">
    <property type="entry name" value="TerB_C"/>
    <property type="match status" value="1"/>
</dbReference>
<feature type="domain" description="TerB-C" evidence="3">
    <location>
        <begin position="223"/>
        <end position="360"/>
    </location>
</feature>
<organism evidence="4">
    <name type="scientific">Salmonella enterica subsp. enterica serovar Typhimurium var. 5-</name>
    <dbReference type="NCBI Taxonomy" id="1620419"/>
    <lineage>
        <taxon>Bacteria</taxon>
        <taxon>Pseudomonadati</taxon>
        <taxon>Pseudomonadota</taxon>
        <taxon>Gammaproteobacteria</taxon>
        <taxon>Enterobacterales</taxon>
        <taxon>Enterobacteriaceae</taxon>
        <taxon>Salmonella</taxon>
    </lineage>
</organism>
<dbReference type="Pfam" id="PF02342">
    <property type="entry name" value="TerD"/>
    <property type="match status" value="1"/>
</dbReference>
<evidence type="ECO:0000259" key="2">
    <source>
        <dbReference type="Pfam" id="PF02342"/>
    </source>
</evidence>
<dbReference type="PANTHER" id="PTHR32097:SF17">
    <property type="entry name" value="CAMP-BINDING PROTEIN 1-RELATED"/>
    <property type="match status" value="1"/>
</dbReference>
<gene>
    <name evidence="4" type="ORF">G9C53_004933</name>
</gene>
<feature type="domain" description="TerD" evidence="2">
    <location>
        <begin position="1"/>
        <end position="179"/>
    </location>
</feature>
<accession>A0A740TKM3</accession>
<reference evidence="4" key="2">
    <citation type="submission" date="2018-07" db="EMBL/GenBank/DDBJ databases">
        <authorList>
            <consortium name="NCBI Pathogen Detection Project"/>
        </authorList>
    </citation>
    <scope>NUCLEOTIDE SEQUENCE</scope>
    <source>
        <strain evidence="4">N26921</strain>
    </source>
</reference>
<dbReference type="CDD" id="cd06974">
    <property type="entry name" value="TerD_like"/>
    <property type="match status" value="1"/>
</dbReference>
<dbReference type="GO" id="GO:0046690">
    <property type="term" value="P:response to tellurium ion"/>
    <property type="evidence" value="ECO:0007669"/>
    <property type="project" value="UniProtKB-KW"/>
</dbReference>
<evidence type="ECO:0000313" key="4">
    <source>
        <dbReference type="EMBL" id="HAF0292534.1"/>
    </source>
</evidence>
<keyword evidence="1" id="KW-0778">Tellurium resistance</keyword>
<proteinExistence type="predicted"/>